<evidence type="ECO:0000313" key="2">
    <source>
        <dbReference type="Proteomes" id="UP001178507"/>
    </source>
</evidence>
<reference evidence="1" key="1">
    <citation type="submission" date="2023-08" db="EMBL/GenBank/DDBJ databases">
        <authorList>
            <person name="Chen Y."/>
            <person name="Shah S."/>
            <person name="Dougan E. K."/>
            <person name="Thang M."/>
            <person name="Chan C."/>
        </authorList>
    </citation>
    <scope>NUCLEOTIDE SEQUENCE</scope>
</reference>
<organism evidence="1 2">
    <name type="scientific">Effrenium voratum</name>
    <dbReference type="NCBI Taxonomy" id="2562239"/>
    <lineage>
        <taxon>Eukaryota</taxon>
        <taxon>Sar</taxon>
        <taxon>Alveolata</taxon>
        <taxon>Dinophyceae</taxon>
        <taxon>Suessiales</taxon>
        <taxon>Symbiodiniaceae</taxon>
        <taxon>Effrenium</taxon>
    </lineage>
</organism>
<proteinExistence type="predicted"/>
<dbReference type="Proteomes" id="UP001178507">
    <property type="component" value="Unassembled WGS sequence"/>
</dbReference>
<accession>A0AA36NFZ4</accession>
<protein>
    <submittedName>
        <fullName evidence="1">Uncharacterized protein</fullName>
    </submittedName>
</protein>
<name>A0AA36NFZ4_9DINO</name>
<dbReference type="AlphaFoldDB" id="A0AA36NFZ4"/>
<evidence type="ECO:0000313" key="1">
    <source>
        <dbReference type="EMBL" id="CAJ1405637.1"/>
    </source>
</evidence>
<gene>
    <name evidence="1" type="ORF">EVOR1521_LOCUS27796</name>
</gene>
<comment type="caution">
    <text evidence="1">The sequence shown here is derived from an EMBL/GenBank/DDBJ whole genome shotgun (WGS) entry which is preliminary data.</text>
</comment>
<keyword evidence="2" id="KW-1185">Reference proteome</keyword>
<sequence length="299" mass="31734">MALQKVHFLPLKSSILVSAYPKAPQLCGGAGGHLAQFNSEHPVGLEVSFKNSCASTSAPALAPSAPAAARICTRSTETLSLTLETQAKCSADGSFYYFRVKAGTLPADAVDISTLECELEGPGLNLFDGSCLENLALRRLKFLPLSSSVAVNAYPIASQRCLGQTGHAAEFNSVYQVGQAVQLKRGCPASSAPSAPSLCSKSAQFMVTLMVQSEARCSADGSFYYFKVGAGILPSDLVDISTEECEMQGPHLQVYRDQKCWEAMALRKLHFWPLRSSIVATAYPDGQNCTGPTGHAASL</sequence>
<dbReference type="EMBL" id="CAUJNA010003594">
    <property type="protein sequence ID" value="CAJ1405637.1"/>
    <property type="molecule type" value="Genomic_DNA"/>
</dbReference>